<sequence>MSVNKKADSDVEAINRVTTAAGDINDNDDIDNNAAAAAAADDDDMMMGRRRRRKRRRRRRRRRIMVVVVMVVVIVMQSGLQLCSELRRHNRVYCFINHKNPPVSLRLRFWLRSW</sequence>
<comment type="caution">
    <text evidence="3">The sequence shown here is derived from an EMBL/GenBank/DDBJ whole genome shotgun (WGS) entry which is preliminary data.</text>
</comment>
<dbReference type="AlphaFoldDB" id="A0AAV4AV32"/>
<feature type="region of interest" description="Disordered" evidence="1">
    <location>
        <begin position="38"/>
        <end position="59"/>
    </location>
</feature>
<keyword evidence="2" id="KW-0812">Transmembrane</keyword>
<evidence type="ECO:0000313" key="3">
    <source>
        <dbReference type="EMBL" id="GFO11228.1"/>
    </source>
</evidence>
<evidence type="ECO:0000256" key="2">
    <source>
        <dbReference type="SAM" id="Phobius"/>
    </source>
</evidence>
<gene>
    <name evidence="3" type="ORF">PoB_003773300</name>
</gene>
<name>A0AAV4AV32_9GAST</name>
<organism evidence="3 4">
    <name type="scientific">Plakobranchus ocellatus</name>
    <dbReference type="NCBI Taxonomy" id="259542"/>
    <lineage>
        <taxon>Eukaryota</taxon>
        <taxon>Metazoa</taxon>
        <taxon>Spiralia</taxon>
        <taxon>Lophotrochozoa</taxon>
        <taxon>Mollusca</taxon>
        <taxon>Gastropoda</taxon>
        <taxon>Heterobranchia</taxon>
        <taxon>Euthyneura</taxon>
        <taxon>Panpulmonata</taxon>
        <taxon>Sacoglossa</taxon>
        <taxon>Placobranchoidea</taxon>
        <taxon>Plakobranchidae</taxon>
        <taxon>Plakobranchus</taxon>
    </lineage>
</organism>
<proteinExistence type="predicted"/>
<dbReference type="Proteomes" id="UP000735302">
    <property type="component" value="Unassembled WGS sequence"/>
</dbReference>
<evidence type="ECO:0000256" key="1">
    <source>
        <dbReference type="SAM" id="MobiDB-lite"/>
    </source>
</evidence>
<keyword evidence="4" id="KW-1185">Reference proteome</keyword>
<reference evidence="3 4" key="1">
    <citation type="journal article" date="2021" name="Elife">
        <title>Chloroplast acquisition without the gene transfer in kleptoplastic sea slugs, Plakobranchus ocellatus.</title>
        <authorList>
            <person name="Maeda T."/>
            <person name="Takahashi S."/>
            <person name="Yoshida T."/>
            <person name="Shimamura S."/>
            <person name="Takaki Y."/>
            <person name="Nagai Y."/>
            <person name="Toyoda A."/>
            <person name="Suzuki Y."/>
            <person name="Arimoto A."/>
            <person name="Ishii H."/>
            <person name="Satoh N."/>
            <person name="Nishiyama T."/>
            <person name="Hasebe M."/>
            <person name="Maruyama T."/>
            <person name="Minagawa J."/>
            <person name="Obokata J."/>
            <person name="Shigenobu S."/>
        </authorList>
    </citation>
    <scope>NUCLEOTIDE SEQUENCE [LARGE SCALE GENOMIC DNA]</scope>
</reference>
<keyword evidence="2" id="KW-1133">Transmembrane helix</keyword>
<feature type="transmembrane region" description="Helical" evidence="2">
    <location>
        <begin position="62"/>
        <end position="80"/>
    </location>
</feature>
<evidence type="ECO:0000313" key="4">
    <source>
        <dbReference type="Proteomes" id="UP000735302"/>
    </source>
</evidence>
<feature type="compositionally biased region" description="Basic residues" evidence="1">
    <location>
        <begin position="48"/>
        <end position="59"/>
    </location>
</feature>
<dbReference type="EMBL" id="BLXT01004252">
    <property type="protein sequence ID" value="GFO11228.1"/>
    <property type="molecule type" value="Genomic_DNA"/>
</dbReference>
<accession>A0AAV4AV32</accession>
<keyword evidence="2" id="KW-0472">Membrane</keyword>
<protein>
    <submittedName>
        <fullName evidence="3">Uncharacterized protein</fullName>
    </submittedName>
</protein>